<gene>
    <name evidence="3" type="ORF">WMW72_11310</name>
</gene>
<evidence type="ECO:0000313" key="4">
    <source>
        <dbReference type="Proteomes" id="UP001469365"/>
    </source>
</evidence>
<comment type="caution">
    <text evidence="3">The sequence shown here is derived from an EMBL/GenBank/DDBJ whole genome shotgun (WGS) entry which is preliminary data.</text>
</comment>
<keyword evidence="1" id="KW-0732">Signal</keyword>
<dbReference type="Proteomes" id="UP001469365">
    <property type="component" value="Unassembled WGS sequence"/>
</dbReference>
<reference evidence="3 4" key="1">
    <citation type="submission" date="2024-04" db="EMBL/GenBank/DDBJ databases">
        <title>draft genome sequnece of Paenibacillus filicis.</title>
        <authorList>
            <person name="Kim D.-U."/>
        </authorList>
    </citation>
    <scope>NUCLEOTIDE SEQUENCE [LARGE SCALE GENOMIC DNA]</scope>
    <source>
        <strain evidence="3 4">KACC14197</strain>
    </source>
</reference>
<dbReference type="Pfam" id="PF12978">
    <property type="entry name" value="DUF3862"/>
    <property type="match status" value="1"/>
</dbReference>
<keyword evidence="2" id="KW-0812">Transmembrane</keyword>
<feature type="transmembrane region" description="Helical" evidence="2">
    <location>
        <begin position="158"/>
        <end position="177"/>
    </location>
</feature>
<organism evidence="3 4">
    <name type="scientific">Paenibacillus filicis</name>
    <dbReference type="NCBI Taxonomy" id="669464"/>
    <lineage>
        <taxon>Bacteria</taxon>
        <taxon>Bacillati</taxon>
        <taxon>Bacillota</taxon>
        <taxon>Bacilli</taxon>
        <taxon>Bacillales</taxon>
        <taxon>Paenibacillaceae</taxon>
        <taxon>Paenibacillus</taxon>
    </lineage>
</organism>
<feature type="transmembrane region" description="Helical" evidence="2">
    <location>
        <begin position="119"/>
        <end position="146"/>
    </location>
</feature>
<evidence type="ECO:0000256" key="1">
    <source>
        <dbReference type="ARBA" id="ARBA00022729"/>
    </source>
</evidence>
<evidence type="ECO:0000313" key="3">
    <source>
        <dbReference type="EMBL" id="MEK8128493.1"/>
    </source>
</evidence>
<sequence>MGKAIDLYECPSCKTKNDEKQKYCMSCGTWLLSTAFPAKKVDTTIKSERLFVCAFCDTANADNRNVCKKCHQPLFSANYETKEIVIKKKSWLKVLYWICGIPFGLLITFSLLAENKLNSVTAALLVFGLIGLALNVVAWLIIVLSGAYSKNKKQLRQLFITSITIFIIGVVLSVKTYSNGINEASLTPRQNLTSEVTPNSETVTTTKSQSTNPKINKAMFDSLEAGISYEKVIELVGSEGEVNTESGFKGNKNHLLIVTYSGKSSGTYAILTFSGNKLTDKTQSGLK</sequence>
<dbReference type="RefSeq" id="WP_341415574.1">
    <property type="nucleotide sequence ID" value="NZ_JBBPCC010000006.1"/>
</dbReference>
<accession>A0ABU9DK94</accession>
<keyword evidence="4" id="KW-1185">Reference proteome</keyword>
<protein>
    <submittedName>
        <fullName evidence="3">DUF3862 domain-containing protein</fullName>
    </submittedName>
</protein>
<proteinExistence type="predicted"/>
<evidence type="ECO:0000256" key="2">
    <source>
        <dbReference type="SAM" id="Phobius"/>
    </source>
</evidence>
<keyword evidence="2" id="KW-0472">Membrane</keyword>
<dbReference type="Gene3D" id="3.30.1450.10">
    <property type="match status" value="1"/>
</dbReference>
<dbReference type="InterPro" id="IPR024418">
    <property type="entry name" value="DUF3862"/>
</dbReference>
<name>A0ABU9DK94_9BACL</name>
<feature type="transmembrane region" description="Helical" evidence="2">
    <location>
        <begin position="94"/>
        <end position="113"/>
    </location>
</feature>
<keyword evidence="2" id="KW-1133">Transmembrane helix</keyword>
<dbReference type="EMBL" id="JBBPCC010000006">
    <property type="protein sequence ID" value="MEK8128493.1"/>
    <property type="molecule type" value="Genomic_DNA"/>
</dbReference>
<dbReference type="InterPro" id="IPR037873">
    <property type="entry name" value="BamE-like"/>
</dbReference>